<sequence>MSASTPTHRSLADQLRSWPEPRLARLLRDRPDLATPAPSDSSALASRAATRASVLRALDLLTAADLSVLHALIHGGQTPPPEAIARLVDLALVWEAGDGPRALTVITDLLGPRPAPEATKPHLITSEQPPERVAQAAAGAAFDLVRRVETLLETWGTAPPSALRAGGLGVRDLRSAAALLHVEESSAALLIELAAEAGLLATGTSGGLAESWLPTDAYDAWTRKSVAERWVALVGAWLRTPRLPGLIGSRDTSGKAANTLAPNLVDPHARDTRELALRLIAELPEGQALAAGTGLPSLVARAAWLRPRRPTTQGRLLAWAVSEAAELGMVALGALAPGARLLVDGDVDGATAALDALLPAPLDHVLIQGDLTAIAPGPLVPDLAARLMQVAEVESRGGATVYRFTGSSVRRALDVGWSAAELHEFLAGCSRTPVPQALSYLVDDTARTHGTMRIGWAEAYLRCDDETTLSALLGHRDAVALGLRRIAPTVVVSTTPIDELLPALRDLGAAPVVESSDGTVHLAAPTSHRARTPRRQSRGNEEAREAVTITSAVAAIRAGDRVEVQRPERPAATTPAQALAVLRQAVETGATVLIGYVDNHGTSSERLVEPRRVEGGQLMAYDYRSEDIRGFAVHRITSVSTPTR</sequence>
<dbReference type="InterPro" id="IPR026881">
    <property type="entry name" value="WYL_dom"/>
</dbReference>
<protein>
    <submittedName>
        <fullName evidence="4">Helicase-associated domain-containing protein</fullName>
    </submittedName>
</protein>
<name>A0ABP4EN29_9ACTN</name>
<comment type="caution">
    <text evidence="4">The sequence shown here is derived from an EMBL/GenBank/DDBJ whole genome shotgun (WGS) entry which is preliminary data.</text>
</comment>
<accession>A0ABP4EN29</accession>
<evidence type="ECO:0000313" key="5">
    <source>
        <dbReference type="Proteomes" id="UP001501581"/>
    </source>
</evidence>
<dbReference type="InterPro" id="IPR032830">
    <property type="entry name" value="XPB/Ssl2_N"/>
</dbReference>
<feature type="compositionally biased region" description="Basic residues" evidence="1">
    <location>
        <begin position="528"/>
        <end position="537"/>
    </location>
</feature>
<feature type="domain" description="Helicase XPB/Ssl2 N-terminal" evidence="3">
    <location>
        <begin position="365"/>
        <end position="487"/>
    </location>
</feature>
<proteinExistence type="predicted"/>
<evidence type="ECO:0000259" key="2">
    <source>
        <dbReference type="Pfam" id="PF13280"/>
    </source>
</evidence>
<gene>
    <name evidence="4" type="ORF">GCM10009668_37700</name>
</gene>
<feature type="domain" description="WYL" evidence="2">
    <location>
        <begin position="578"/>
        <end position="639"/>
    </location>
</feature>
<dbReference type="EMBL" id="BAAALG010000013">
    <property type="protein sequence ID" value="GAA1112467.1"/>
    <property type="molecule type" value="Genomic_DNA"/>
</dbReference>
<organism evidence="4 5">
    <name type="scientific">Nocardioides dubius</name>
    <dbReference type="NCBI Taxonomy" id="317019"/>
    <lineage>
        <taxon>Bacteria</taxon>
        <taxon>Bacillati</taxon>
        <taxon>Actinomycetota</taxon>
        <taxon>Actinomycetes</taxon>
        <taxon>Propionibacteriales</taxon>
        <taxon>Nocardioidaceae</taxon>
        <taxon>Nocardioides</taxon>
    </lineage>
</organism>
<dbReference type="Proteomes" id="UP001501581">
    <property type="component" value="Unassembled WGS sequence"/>
</dbReference>
<keyword evidence="5" id="KW-1185">Reference proteome</keyword>
<keyword evidence="4" id="KW-0547">Nucleotide-binding</keyword>
<dbReference type="RefSeq" id="WP_343996429.1">
    <property type="nucleotide sequence ID" value="NZ_BAAALG010000013.1"/>
</dbReference>
<evidence type="ECO:0000259" key="3">
    <source>
        <dbReference type="Pfam" id="PF13625"/>
    </source>
</evidence>
<feature type="region of interest" description="Disordered" evidence="1">
    <location>
        <begin position="523"/>
        <end position="544"/>
    </location>
</feature>
<keyword evidence="4" id="KW-0347">Helicase</keyword>
<keyword evidence="4" id="KW-0378">Hydrolase</keyword>
<dbReference type="PROSITE" id="PS52050">
    <property type="entry name" value="WYL"/>
    <property type="match status" value="1"/>
</dbReference>
<dbReference type="GO" id="GO:0004386">
    <property type="term" value="F:helicase activity"/>
    <property type="evidence" value="ECO:0007669"/>
    <property type="project" value="UniProtKB-KW"/>
</dbReference>
<evidence type="ECO:0000313" key="4">
    <source>
        <dbReference type="EMBL" id="GAA1112467.1"/>
    </source>
</evidence>
<dbReference type="Pfam" id="PF13625">
    <property type="entry name" value="Helicase_C_3"/>
    <property type="match status" value="1"/>
</dbReference>
<dbReference type="Pfam" id="PF13280">
    <property type="entry name" value="WYL"/>
    <property type="match status" value="1"/>
</dbReference>
<evidence type="ECO:0000256" key="1">
    <source>
        <dbReference type="SAM" id="MobiDB-lite"/>
    </source>
</evidence>
<keyword evidence="4" id="KW-0067">ATP-binding</keyword>
<reference evidence="5" key="1">
    <citation type="journal article" date="2019" name="Int. J. Syst. Evol. Microbiol.">
        <title>The Global Catalogue of Microorganisms (GCM) 10K type strain sequencing project: providing services to taxonomists for standard genome sequencing and annotation.</title>
        <authorList>
            <consortium name="The Broad Institute Genomics Platform"/>
            <consortium name="The Broad Institute Genome Sequencing Center for Infectious Disease"/>
            <person name="Wu L."/>
            <person name="Ma J."/>
        </authorList>
    </citation>
    <scope>NUCLEOTIDE SEQUENCE [LARGE SCALE GENOMIC DNA]</scope>
    <source>
        <strain evidence="5">JCM 13008</strain>
    </source>
</reference>